<dbReference type="Gene3D" id="2.70.70.10">
    <property type="entry name" value="Glucose Permease (Domain IIA)"/>
    <property type="match status" value="1"/>
</dbReference>
<dbReference type="EMBL" id="CAKD01000023">
    <property type="protein sequence ID" value="CCI85599.1"/>
    <property type="molecule type" value="Genomic_DNA"/>
</dbReference>
<evidence type="ECO:0000313" key="3">
    <source>
        <dbReference type="Proteomes" id="UP000009311"/>
    </source>
</evidence>
<sequence length="213" mass="24573">MNKKKLFTLLGIILILSVASVPLWRFSQHLNLQTEPKSVQTKKPKVKKHVVTWGYPFARLYQKKIKFKSGQKYGDTDILRRVYPSKSYFHDGYDYGFSEVGHSTVLAVHAGVVKRVHYRAGMGLYIWVISDDGYVEVYQEGFLSITDIYVKKGQRVKLGQKLGKLTGSHIHLGITKTDKNYIDKYGDPCKNWWKDNGTWLDPMKIIEDDLAKK</sequence>
<proteinExistence type="predicted"/>
<dbReference type="AlphaFoldDB" id="I7KLU8"/>
<evidence type="ECO:0000313" key="2">
    <source>
        <dbReference type="EMBL" id="CCI85599.1"/>
    </source>
</evidence>
<dbReference type="InterPro" id="IPR016047">
    <property type="entry name" value="M23ase_b-sheet_dom"/>
</dbReference>
<dbReference type="InterPro" id="IPR050570">
    <property type="entry name" value="Cell_wall_metabolism_enzyme"/>
</dbReference>
<dbReference type="GO" id="GO:0004222">
    <property type="term" value="F:metalloendopeptidase activity"/>
    <property type="evidence" value="ECO:0007669"/>
    <property type="project" value="TreeGrafter"/>
</dbReference>
<dbReference type="CDD" id="cd12797">
    <property type="entry name" value="M23_peptidase"/>
    <property type="match status" value="1"/>
</dbReference>
<name>I7KLU8_9LACO</name>
<reference evidence="2 3" key="1">
    <citation type="submission" date="2012-06" db="EMBL/GenBank/DDBJ databases">
        <title>Draft Genome Sequence of Lactobacillus pasteurii CRBIP 24.76T.</title>
        <authorList>
            <person name="Cousin S."/>
            <person name="Bouchier C."/>
            <person name="Loux V."/>
            <person name="Ma L."/>
            <person name="Creno S."/>
            <person name="Bizet C."/>
            <person name="Clermont D."/>
        </authorList>
    </citation>
    <scope>NUCLEOTIDE SEQUENCE [LARGE SCALE GENOMIC DNA]</scope>
    <source>
        <strain evidence="3">CRBIP 24.76T</strain>
    </source>
</reference>
<protein>
    <submittedName>
        <fullName evidence="2">Enterolysin A</fullName>
    </submittedName>
</protein>
<dbReference type="PATRIC" id="fig|1423790.3.peg.235"/>
<dbReference type="PANTHER" id="PTHR21666">
    <property type="entry name" value="PEPTIDASE-RELATED"/>
    <property type="match status" value="1"/>
</dbReference>
<dbReference type="PANTHER" id="PTHR21666:SF270">
    <property type="entry name" value="MUREIN HYDROLASE ACTIVATOR ENVC"/>
    <property type="match status" value="1"/>
</dbReference>
<evidence type="ECO:0000259" key="1">
    <source>
        <dbReference type="Pfam" id="PF01551"/>
    </source>
</evidence>
<dbReference type="RefSeq" id="WP_009560151.1">
    <property type="nucleotide sequence ID" value="NZ_AYZN01000001.1"/>
</dbReference>
<dbReference type="Pfam" id="PF01551">
    <property type="entry name" value="Peptidase_M23"/>
    <property type="match status" value="1"/>
</dbReference>
<dbReference type="OrthoDB" id="2328245at2"/>
<comment type="caution">
    <text evidence="2">The sequence shown here is derived from an EMBL/GenBank/DDBJ whole genome shotgun (WGS) entry which is preliminary data.</text>
</comment>
<dbReference type="Proteomes" id="UP000009311">
    <property type="component" value="Unassembled WGS sequence"/>
</dbReference>
<feature type="domain" description="M23ase beta-sheet core" evidence="1">
    <location>
        <begin position="89"/>
        <end position="179"/>
    </location>
</feature>
<dbReference type="InterPro" id="IPR011055">
    <property type="entry name" value="Dup_hybrid_motif"/>
</dbReference>
<accession>I7KLU8</accession>
<gene>
    <name evidence="2" type="ORF">BN53_05810</name>
</gene>
<dbReference type="eggNOG" id="ENOG5033W59">
    <property type="taxonomic scope" value="Bacteria"/>
</dbReference>
<dbReference type="STRING" id="1423790.BN53_05810"/>
<dbReference type="SUPFAM" id="SSF51261">
    <property type="entry name" value="Duplicated hybrid motif"/>
    <property type="match status" value="1"/>
</dbReference>
<keyword evidence="3" id="KW-1185">Reference proteome</keyword>
<organism evidence="2 3">
    <name type="scientific">Lactobacillus pasteurii DSM 23907 = CRBIP 24.76</name>
    <dbReference type="NCBI Taxonomy" id="1423790"/>
    <lineage>
        <taxon>Bacteria</taxon>
        <taxon>Bacillati</taxon>
        <taxon>Bacillota</taxon>
        <taxon>Bacilli</taxon>
        <taxon>Lactobacillales</taxon>
        <taxon>Lactobacillaceae</taxon>
        <taxon>Lactobacillus</taxon>
    </lineage>
</organism>